<dbReference type="Proteomes" id="UP001177670">
    <property type="component" value="Unassembled WGS sequence"/>
</dbReference>
<evidence type="ECO:0000313" key="3">
    <source>
        <dbReference type="Proteomes" id="UP001177670"/>
    </source>
</evidence>
<dbReference type="EMBL" id="JAHYIQ010000007">
    <property type="protein sequence ID" value="KAK1130598.1"/>
    <property type="molecule type" value="Genomic_DNA"/>
</dbReference>
<keyword evidence="1" id="KW-0175">Coiled coil</keyword>
<proteinExistence type="predicted"/>
<evidence type="ECO:0000313" key="2">
    <source>
        <dbReference type="EMBL" id="KAK1130598.1"/>
    </source>
</evidence>
<name>A0AA40KRY7_9HYME</name>
<organism evidence="2 3">
    <name type="scientific">Melipona bicolor</name>
    <dbReference type="NCBI Taxonomy" id="60889"/>
    <lineage>
        <taxon>Eukaryota</taxon>
        <taxon>Metazoa</taxon>
        <taxon>Ecdysozoa</taxon>
        <taxon>Arthropoda</taxon>
        <taxon>Hexapoda</taxon>
        <taxon>Insecta</taxon>
        <taxon>Pterygota</taxon>
        <taxon>Neoptera</taxon>
        <taxon>Endopterygota</taxon>
        <taxon>Hymenoptera</taxon>
        <taxon>Apocrita</taxon>
        <taxon>Aculeata</taxon>
        <taxon>Apoidea</taxon>
        <taxon>Anthophila</taxon>
        <taxon>Apidae</taxon>
        <taxon>Melipona</taxon>
    </lineage>
</organism>
<evidence type="ECO:0000256" key="1">
    <source>
        <dbReference type="SAM" id="Coils"/>
    </source>
</evidence>
<keyword evidence="3" id="KW-1185">Reference proteome</keyword>
<gene>
    <name evidence="2" type="ORF">K0M31_018723</name>
</gene>
<reference evidence="2" key="1">
    <citation type="submission" date="2021-10" db="EMBL/GenBank/DDBJ databases">
        <title>Melipona bicolor Genome sequencing and assembly.</title>
        <authorList>
            <person name="Araujo N.S."/>
            <person name="Arias M.C."/>
        </authorList>
    </citation>
    <scope>NUCLEOTIDE SEQUENCE</scope>
    <source>
        <strain evidence="2">USP_2M_L1-L4_2017</strain>
        <tissue evidence="2">Whole body</tissue>
    </source>
</reference>
<feature type="coiled-coil region" evidence="1">
    <location>
        <begin position="1454"/>
        <end position="1493"/>
    </location>
</feature>
<protein>
    <recommendedName>
        <fullName evidence="4">Separase</fullName>
    </recommendedName>
</protein>
<comment type="caution">
    <text evidence="2">The sequence shown here is derived from an EMBL/GenBank/DDBJ whole genome shotgun (WGS) entry which is preliminary data.</text>
</comment>
<sequence>MNNVEGKMKKWIELIQTEKLTGITEDVQATVFGKNKEFNKYIFKLLLYLSHTADKCNKQDYTTGKEIYKLTCALCSILTNILDNNKFVSSLFHIIRCLLTMHMFDEAYNVCSYLKAETLRSDCSNDNASDILAKVAYLWHNAVNNEFLILQKDPLNSKNNLQLKNIVKYELEIIQIVHRSPTKQLFSNISSYLNKIAAIDGESRESFFNDFSTFIIEYLTQTRVLFNIEEKYIICHHILHITSRIICENINEKCLKSVTKVLNTISNYFKEILIEDEECYQCFLLFESICLVLVKPIECLTENIVKKIDKLIDNYVNLIKRYGYTGSVKWATFSIVQILGPLFIYWERCIKTEKKVYIKNDLLLETMKLVGYLSICFIEQMSNKCTSCQSENCMVKKDIYNAVAIKTRCINLISKFSKTDLSKDVCVVAKIFLEQNIALIYEMKECKCKWWTYLWSTSSALIYNLGIISDCFYEESVSLFSLLFTSIVQFDGIESKSQYINLENPIGFTLHKISALHYNHNMYREAMTATALNALLNCNDTNSKAFRMWASIKHKSVSSKEITEMTMLACLKKDKSKIEELGLSIDLSKYDLIEICLKEAKGLQEAKVNLSVAIQKVLSELEALKVNPVQYARMVQMLVYHSLNFDYDEDILECIEQAISNLKQIKMDCNILCLQANLEFYIFITQLRSVSKKIEMEIENMKFALYAPKVNEIGENESRDVVPAYSMINIKEDSRHMMYLQVPLKKWEKCLKQNLKQIAKGYEPLTTLHTLIIAGEYAHLYRYEECEINIWKFAHALAYELQDNSTIIYVIGRCISLRYINFEWITTAKKLAIKLKDSNDEDTIYAIAIFWISLSDFYFECNMYDEARKLVDDSRKLPGISFFKNIAVYLYSLDRILYNCYFYKEGIKHEEYTRYIVETLYTLVNLNEELSARKWKPQDKYLFGFDILLSATVNLSLRMNSLLSFQEISAHLVRRLKSAQILGATIRIAEILKSLCYIDLSRVQLNDCEVKLQGLEHILSIETFKVSTNSNLTKMNSGNILQTPTRAIDSIRDLPEYDTSPVLQNKVFSLPEFMCHENCNCYFCQNVSYHYLVFTSTHIRAQLYAFQKNVAASLQHFHGAFKIKENLIKKKEYIPLCMPIKYLPWQERFYIIDYVLLLINFSYFLRSFFNTKQEKIRNVISLAIRICDTNKLKGHPIYMTVNELMLDQSFQNTFSSSDYSKFTVPDPFDIDVSKYMQKSNIESNICITPTINNTRSKKPVTLQRNRTRPLLKLTKVSINFSDDEDTSSPPSRYGRTRSHSKLIKKKILNEEYSETVSQTEQETNQSKSSFSLQELIDTKEHNPNISIKDIIKKVELLAPDISGHLYKVDNIDEPATTENVQKLIDSVKDLKVNATLQKNPRKTRYSMKANINDCSKINEVIALFKDFVINDPMSKETVTSKESISFVKTNTLSYKKQNRNNEEKTDNLEQNNLDKLEKTYKSENTKLKITRKRTEHNVLNKESYNIRTRKSKEKL</sequence>
<evidence type="ECO:0008006" key="4">
    <source>
        <dbReference type="Google" id="ProtNLM"/>
    </source>
</evidence>
<accession>A0AA40KRY7</accession>